<sequence>MSPPKILVLGGTGPAGICVLRELLHRDHTVVAYARNPSKLPTDLSPNPRLSIVQGEMDDVKTFSKALKGCSTIISHLGGSITNTNISPTLFSDMYRNTIIPAMREHGVRRIILMGTMAIQRPEDSWTLISPVILTYMKIFARPLYQNILNIGALFENEAQDLDWTIFRIAAIPGESDEGSWRKGREEGKLYVGPLGGKGWTMNTNRSLLARWLVDAAEGGAEELVRKMPAVTRLAGS</sequence>
<comment type="caution">
    <text evidence="3">The sequence shown here is derived from an EMBL/GenBank/DDBJ whole genome shotgun (WGS) entry which is preliminary data.</text>
</comment>
<reference evidence="3 4" key="1">
    <citation type="submission" date="2024-02" db="EMBL/GenBank/DDBJ databases">
        <title>De novo assembly and annotation of 12 fungi associated with fruit tree decline syndrome in Ontario, Canada.</title>
        <authorList>
            <person name="Sulman M."/>
            <person name="Ellouze W."/>
            <person name="Ilyukhin E."/>
        </authorList>
    </citation>
    <scope>NUCLEOTIDE SEQUENCE [LARGE SCALE GENOMIC DNA]</scope>
    <source>
        <strain evidence="3 4">M97-236</strain>
    </source>
</reference>
<gene>
    <name evidence="3" type="ORF">SLS59_005008</name>
</gene>
<evidence type="ECO:0000259" key="2">
    <source>
        <dbReference type="Pfam" id="PF13460"/>
    </source>
</evidence>
<dbReference type="PANTHER" id="PTHR43355:SF2">
    <property type="entry name" value="FLAVIN REDUCTASE (NADPH)"/>
    <property type="match status" value="1"/>
</dbReference>
<dbReference type="InterPro" id="IPR016040">
    <property type="entry name" value="NAD(P)-bd_dom"/>
</dbReference>
<dbReference type="Pfam" id="PF13460">
    <property type="entry name" value="NAD_binding_10"/>
    <property type="match status" value="1"/>
</dbReference>
<evidence type="ECO:0000313" key="4">
    <source>
        <dbReference type="Proteomes" id="UP001521222"/>
    </source>
</evidence>
<proteinExistence type="inferred from homology"/>
<accession>A0ABR3RD14</accession>
<dbReference type="PANTHER" id="PTHR43355">
    <property type="entry name" value="FLAVIN REDUCTASE (NADPH)"/>
    <property type="match status" value="1"/>
</dbReference>
<feature type="domain" description="NAD(P)-binding" evidence="2">
    <location>
        <begin position="10"/>
        <end position="186"/>
    </location>
</feature>
<organism evidence="3 4">
    <name type="scientific">Nothophoma quercina</name>
    <dbReference type="NCBI Taxonomy" id="749835"/>
    <lineage>
        <taxon>Eukaryota</taxon>
        <taxon>Fungi</taxon>
        <taxon>Dikarya</taxon>
        <taxon>Ascomycota</taxon>
        <taxon>Pezizomycotina</taxon>
        <taxon>Dothideomycetes</taxon>
        <taxon>Pleosporomycetidae</taxon>
        <taxon>Pleosporales</taxon>
        <taxon>Pleosporineae</taxon>
        <taxon>Didymellaceae</taxon>
        <taxon>Nothophoma</taxon>
    </lineage>
</organism>
<name>A0ABR3RD14_9PLEO</name>
<protein>
    <recommendedName>
        <fullName evidence="2">NAD(P)-binding domain-containing protein</fullName>
    </recommendedName>
</protein>
<dbReference type="Proteomes" id="UP001521222">
    <property type="component" value="Unassembled WGS sequence"/>
</dbReference>
<evidence type="ECO:0000313" key="3">
    <source>
        <dbReference type="EMBL" id="KAL1602318.1"/>
    </source>
</evidence>
<dbReference type="SUPFAM" id="SSF51735">
    <property type="entry name" value="NAD(P)-binding Rossmann-fold domains"/>
    <property type="match status" value="1"/>
</dbReference>
<dbReference type="Gene3D" id="3.40.50.720">
    <property type="entry name" value="NAD(P)-binding Rossmann-like Domain"/>
    <property type="match status" value="1"/>
</dbReference>
<dbReference type="EMBL" id="JAKIXB020000014">
    <property type="protein sequence ID" value="KAL1602318.1"/>
    <property type="molecule type" value="Genomic_DNA"/>
</dbReference>
<dbReference type="InterPro" id="IPR036291">
    <property type="entry name" value="NAD(P)-bd_dom_sf"/>
</dbReference>
<dbReference type="InterPro" id="IPR051606">
    <property type="entry name" value="Polyketide_Oxido-like"/>
</dbReference>
<comment type="similarity">
    <text evidence="1">Belongs to the avfA family.</text>
</comment>
<evidence type="ECO:0000256" key="1">
    <source>
        <dbReference type="ARBA" id="ARBA00038376"/>
    </source>
</evidence>
<keyword evidence="4" id="KW-1185">Reference proteome</keyword>